<evidence type="ECO:0000256" key="1">
    <source>
        <dbReference type="ARBA" id="ARBA00022737"/>
    </source>
</evidence>
<dbReference type="GO" id="GO:0005737">
    <property type="term" value="C:cytoplasm"/>
    <property type="evidence" value="ECO:0007669"/>
    <property type="project" value="TreeGrafter"/>
</dbReference>
<dbReference type="InterPro" id="IPR016024">
    <property type="entry name" value="ARM-type_fold"/>
</dbReference>
<dbReference type="PANTHER" id="PTHR23120">
    <property type="entry name" value="MAESTRO-RELATED HEAT DOMAIN-CONTAINING"/>
    <property type="match status" value="1"/>
</dbReference>
<feature type="compositionally biased region" description="Basic and acidic residues" evidence="2">
    <location>
        <begin position="41"/>
        <end position="54"/>
    </location>
</feature>
<feature type="region of interest" description="Disordered" evidence="2">
    <location>
        <begin position="158"/>
        <end position="197"/>
    </location>
</feature>
<reference evidence="6" key="1">
    <citation type="submission" date="2025-08" db="UniProtKB">
        <authorList>
            <consortium name="RefSeq"/>
        </authorList>
    </citation>
    <scope>IDENTIFICATION</scope>
    <source>
        <tissue evidence="6">Muscle</tissue>
    </source>
</reference>
<dbReference type="InterPro" id="IPR011989">
    <property type="entry name" value="ARM-like"/>
</dbReference>
<dbReference type="SUPFAM" id="SSF48371">
    <property type="entry name" value="ARM repeat"/>
    <property type="match status" value="1"/>
</dbReference>
<evidence type="ECO:0000313" key="5">
    <source>
        <dbReference type="Proteomes" id="UP000504627"/>
    </source>
</evidence>
<dbReference type="Gene3D" id="1.25.10.10">
    <property type="entry name" value="Leucine-rich Repeat Variant"/>
    <property type="match status" value="1"/>
</dbReference>
<proteinExistence type="predicted"/>
<accession>A0A6J2J6Y4</accession>
<evidence type="ECO:0000259" key="3">
    <source>
        <dbReference type="Pfam" id="PF21047"/>
    </source>
</evidence>
<dbReference type="InterPro" id="IPR048465">
    <property type="entry name" value="Maestro-like_HEAT"/>
</dbReference>
<feature type="compositionally biased region" description="Low complexity" evidence="2">
    <location>
        <begin position="25"/>
        <end position="40"/>
    </location>
</feature>
<dbReference type="InterPro" id="IPR045206">
    <property type="entry name" value="Maestro_heat-like_prot"/>
</dbReference>
<keyword evidence="5" id="KW-1185">Reference proteome</keyword>
<dbReference type="InParanoid" id="A0A6J2J6Y4"/>
<feature type="compositionally biased region" description="Basic and acidic residues" evidence="2">
    <location>
        <begin position="183"/>
        <end position="196"/>
    </location>
</feature>
<dbReference type="Pfam" id="PF23227">
    <property type="entry name" value="HEAT_MROH2B_C"/>
    <property type="match status" value="1"/>
</dbReference>
<dbReference type="InterPro" id="IPR055406">
    <property type="entry name" value="HEAT_Maestro"/>
</dbReference>
<dbReference type="AlphaFoldDB" id="A0A6J2J6Y4"/>
<dbReference type="Pfam" id="PF21047">
    <property type="entry name" value="HEAT_Maestro"/>
    <property type="match status" value="1"/>
</dbReference>
<evidence type="ECO:0000256" key="2">
    <source>
        <dbReference type="SAM" id="MobiDB-lite"/>
    </source>
</evidence>
<feature type="domain" description="Maestro/Maestro-like HEAT-repeats" evidence="4">
    <location>
        <begin position="515"/>
        <end position="768"/>
    </location>
</feature>
<feature type="domain" description="Maestro-like HEAT-repeats" evidence="3">
    <location>
        <begin position="219"/>
        <end position="324"/>
    </location>
</feature>
<gene>
    <name evidence="6" type="primary">LOC114004220</name>
</gene>
<sequence>MAERRFSLCRFLRRKKKKEGPGTAPAQQPEEVEQPQPLQEDPGRDRTEEQDRARGRFRRAAQAVRKFVGIRRPKTRIAPSEVMAQPDPTPSELTAKADGATSEGEADTDIPAVQCLPSAPGLDIAGERVVSVEEAMKPERDTEQRPPRVPKLAWLKEGEEEGPGAAPSQQPEEAEQPQPLQEDPGRDRTQEQDRARGRFRRAAQMVCQFTRCIWREETIAMGAGGMANSDLCNAETSAALLDLLVENGVSSAEKVPAFVRYIHRWLTANVCAERRLDRTLLALVEAHPVDVVVTLLRSAPCCDRAAVSMWRAIISLRTTAESVLTILALVLGSWPACSMRTSDGDETEVFALAATVALWKILHLLCCTRAVRECFPNLFVHLLFQVFFSTVQMPEEVDTLWRECRKQRSLPIKPNRFAVLTLKALLHRLRCESVVVALERKCGWDTLLNADTHHYAVGLLAREMGSVCTPWCCSIVCCLLELLSEEMCPWELPAMAFLVEALVYLDVRECGESVLQILSRHLWSECPEMRRQVLRGLVVLSQDAVTAKRMGSLTESLVQLLWDADGELVRRTVSVLGFLFSDKDIQLSSPTALQLAEALQPLFDNADSSVQLSSILLFRAVMVTGEKEGKKALKPHVRQSLLPLFFHCHDENQRVAEASGEALLCVAGFLKRKDLQKIVKRKELWKFSECLLEKERSRVAEYLRQALPYLESPQEPLREAALRFMGMAGRYVRGQPEELQDIIETLQGLRNDTSPAISSLALQSCRVLEAAQRAASPQLQQPPDWLCGACKSCPALRGSLWLCCLSSGEA</sequence>
<dbReference type="RefSeq" id="XP_027607806.2">
    <property type="nucleotide sequence ID" value="XM_027752005.2"/>
</dbReference>
<feature type="compositionally biased region" description="Low complexity" evidence="2">
    <location>
        <begin position="163"/>
        <end position="182"/>
    </location>
</feature>
<dbReference type="Proteomes" id="UP000504627">
    <property type="component" value="Unplaced"/>
</dbReference>
<dbReference type="GeneID" id="114004220"/>
<organism evidence="5 6">
    <name type="scientific">Pipra filicauda</name>
    <name type="common">Wire-tailed manakin</name>
    <dbReference type="NCBI Taxonomy" id="649802"/>
    <lineage>
        <taxon>Eukaryota</taxon>
        <taxon>Metazoa</taxon>
        <taxon>Chordata</taxon>
        <taxon>Craniata</taxon>
        <taxon>Vertebrata</taxon>
        <taxon>Euteleostomi</taxon>
        <taxon>Archelosauria</taxon>
        <taxon>Archosauria</taxon>
        <taxon>Dinosauria</taxon>
        <taxon>Saurischia</taxon>
        <taxon>Theropoda</taxon>
        <taxon>Coelurosauria</taxon>
        <taxon>Aves</taxon>
        <taxon>Neognathae</taxon>
        <taxon>Neoaves</taxon>
        <taxon>Telluraves</taxon>
        <taxon>Australaves</taxon>
        <taxon>Passeriformes</taxon>
        <taxon>Pipridae</taxon>
        <taxon>Pipra</taxon>
    </lineage>
</organism>
<name>A0A6J2J6Y4_9PASS</name>
<evidence type="ECO:0000313" key="6">
    <source>
        <dbReference type="RefSeq" id="XP_027607806.2"/>
    </source>
</evidence>
<protein>
    <submittedName>
        <fullName evidence="6">Maestro heat-like repeat-containing protein family member 6 isoform X1</fullName>
    </submittedName>
</protein>
<dbReference type="PANTHER" id="PTHR23120:SF42">
    <property type="entry name" value="MAESTRO HEAT-LIKE REPEAT FAMILY MEMBER 3"/>
    <property type="match status" value="1"/>
</dbReference>
<keyword evidence="1" id="KW-0677">Repeat</keyword>
<feature type="region of interest" description="Disordered" evidence="2">
    <location>
        <begin position="1"/>
        <end position="110"/>
    </location>
</feature>
<evidence type="ECO:0000259" key="4">
    <source>
        <dbReference type="Pfam" id="PF23227"/>
    </source>
</evidence>